<dbReference type="Gene3D" id="3.40.50.2300">
    <property type="match status" value="1"/>
</dbReference>
<reference evidence="12 13" key="1">
    <citation type="submission" date="2017-06" db="EMBL/GenBank/DDBJ databases">
        <title>Draft genome sequence of anaerobic fermentative bacterium Anaeromicrobium sediminis DY2726D isolated from West Pacific Ocean sediments.</title>
        <authorList>
            <person name="Zeng X."/>
        </authorList>
    </citation>
    <scope>NUCLEOTIDE SEQUENCE [LARGE SCALE GENOMIC DNA]</scope>
    <source>
        <strain evidence="12 13">DY2726D</strain>
    </source>
</reference>
<dbReference type="InterPro" id="IPR039420">
    <property type="entry name" value="WalR-like"/>
</dbReference>
<dbReference type="CDD" id="cd17574">
    <property type="entry name" value="REC_OmpR"/>
    <property type="match status" value="1"/>
</dbReference>
<dbReference type="PANTHER" id="PTHR48111">
    <property type="entry name" value="REGULATOR OF RPOS"/>
    <property type="match status" value="1"/>
</dbReference>
<evidence type="ECO:0000256" key="1">
    <source>
        <dbReference type="ARBA" id="ARBA00018672"/>
    </source>
</evidence>
<comment type="function">
    <text evidence="7">May play the central regulatory role in sporulation. It may be an element of the effector pathway responsible for the activation of sporulation genes in response to nutritional stress. Spo0A may act in concert with spo0H (a sigma factor) to control the expression of some genes that are critical to the sporulation process.</text>
</comment>
<dbReference type="InterPro" id="IPR016032">
    <property type="entry name" value="Sig_transdc_resp-reg_C-effctor"/>
</dbReference>
<feature type="modified residue" description="4-aspartylphosphate" evidence="8">
    <location>
        <position position="53"/>
    </location>
</feature>
<dbReference type="GO" id="GO:0005829">
    <property type="term" value="C:cytosol"/>
    <property type="evidence" value="ECO:0007669"/>
    <property type="project" value="TreeGrafter"/>
</dbReference>
<gene>
    <name evidence="12" type="ORF">CCE28_08160</name>
</gene>
<organism evidence="12 13">
    <name type="scientific">Anaeromicrobium sediminis</name>
    <dbReference type="NCBI Taxonomy" id="1478221"/>
    <lineage>
        <taxon>Bacteria</taxon>
        <taxon>Bacillati</taxon>
        <taxon>Bacillota</taxon>
        <taxon>Clostridia</taxon>
        <taxon>Peptostreptococcales</taxon>
        <taxon>Thermotaleaceae</taxon>
        <taxon>Anaeromicrobium</taxon>
    </lineage>
</organism>
<feature type="domain" description="OmpR/PhoB-type" evidence="11">
    <location>
        <begin position="122"/>
        <end position="218"/>
    </location>
</feature>
<dbReference type="PANTHER" id="PTHR48111:SF73">
    <property type="entry name" value="ALKALINE PHOSPHATASE SYNTHESIS TRANSCRIPTIONAL REGULATORY PROTEIN PHOP"/>
    <property type="match status" value="1"/>
</dbReference>
<protein>
    <recommendedName>
        <fullName evidence="1">Stage 0 sporulation protein A homolog</fullName>
    </recommendedName>
</protein>
<accession>A0A267MKE8</accession>
<evidence type="ECO:0000256" key="3">
    <source>
        <dbReference type="ARBA" id="ARBA00023012"/>
    </source>
</evidence>
<evidence type="ECO:0000313" key="13">
    <source>
        <dbReference type="Proteomes" id="UP000216024"/>
    </source>
</evidence>
<dbReference type="PROSITE" id="PS50110">
    <property type="entry name" value="RESPONSE_REGULATORY"/>
    <property type="match status" value="1"/>
</dbReference>
<dbReference type="AlphaFoldDB" id="A0A267MKE8"/>
<evidence type="ECO:0000256" key="9">
    <source>
        <dbReference type="PROSITE-ProRule" id="PRU01091"/>
    </source>
</evidence>
<dbReference type="GO" id="GO:0006355">
    <property type="term" value="P:regulation of DNA-templated transcription"/>
    <property type="evidence" value="ECO:0007669"/>
    <property type="project" value="InterPro"/>
</dbReference>
<dbReference type="InterPro" id="IPR011006">
    <property type="entry name" value="CheY-like_superfamily"/>
</dbReference>
<keyword evidence="5 9" id="KW-0238">DNA-binding</keyword>
<dbReference type="Proteomes" id="UP000216024">
    <property type="component" value="Unassembled WGS sequence"/>
</dbReference>
<dbReference type="FunFam" id="1.10.10.10:FF:000018">
    <property type="entry name" value="DNA-binding response regulator ResD"/>
    <property type="match status" value="1"/>
</dbReference>
<evidence type="ECO:0000259" key="11">
    <source>
        <dbReference type="PROSITE" id="PS51755"/>
    </source>
</evidence>
<dbReference type="OrthoDB" id="9790442at2"/>
<dbReference type="Pfam" id="PF00486">
    <property type="entry name" value="Trans_reg_C"/>
    <property type="match status" value="1"/>
</dbReference>
<keyword evidence="6" id="KW-0804">Transcription</keyword>
<comment type="caution">
    <text evidence="12">The sequence shown here is derived from an EMBL/GenBank/DDBJ whole genome shotgun (WGS) entry which is preliminary data.</text>
</comment>
<name>A0A267MKE8_9FIRM</name>
<evidence type="ECO:0000256" key="5">
    <source>
        <dbReference type="ARBA" id="ARBA00023125"/>
    </source>
</evidence>
<keyword evidence="13" id="KW-1185">Reference proteome</keyword>
<dbReference type="SMART" id="SM00448">
    <property type="entry name" value="REC"/>
    <property type="match status" value="1"/>
</dbReference>
<dbReference type="InterPro" id="IPR001867">
    <property type="entry name" value="OmpR/PhoB-type_DNA-bd"/>
</dbReference>
<keyword evidence="4" id="KW-0805">Transcription regulation</keyword>
<feature type="DNA-binding region" description="OmpR/PhoB-type" evidence="9">
    <location>
        <begin position="122"/>
        <end position="218"/>
    </location>
</feature>
<dbReference type="GO" id="GO:0000156">
    <property type="term" value="F:phosphorelay response regulator activity"/>
    <property type="evidence" value="ECO:0007669"/>
    <property type="project" value="TreeGrafter"/>
</dbReference>
<dbReference type="SUPFAM" id="SSF46894">
    <property type="entry name" value="C-terminal effector domain of the bipartite response regulators"/>
    <property type="match status" value="1"/>
</dbReference>
<evidence type="ECO:0000256" key="7">
    <source>
        <dbReference type="ARBA" id="ARBA00024867"/>
    </source>
</evidence>
<proteinExistence type="predicted"/>
<evidence type="ECO:0000256" key="6">
    <source>
        <dbReference type="ARBA" id="ARBA00023163"/>
    </source>
</evidence>
<evidence type="ECO:0000256" key="4">
    <source>
        <dbReference type="ARBA" id="ARBA00023015"/>
    </source>
</evidence>
<dbReference type="FunFam" id="3.40.50.2300:FF:000001">
    <property type="entry name" value="DNA-binding response regulator PhoB"/>
    <property type="match status" value="1"/>
</dbReference>
<dbReference type="CDD" id="cd00383">
    <property type="entry name" value="trans_reg_C"/>
    <property type="match status" value="1"/>
</dbReference>
<dbReference type="GO" id="GO:0032993">
    <property type="term" value="C:protein-DNA complex"/>
    <property type="evidence" value="ECO:0007669"/>
    <property type="project" value="TreeGrafter"/>
</dbReference>
<evidence type="ECO:0000256" key="8">
    <source>
        <dbReference type="PROSITE-ProRule" id="PRU00169"/>
    </source>
</evidence>
<sequence length="220" mass="26253">MIFMKILIIEDEERMRRLIKDYLKREYEIVEARDGKEGLDLFKRENPHLIILDVMLPIYDGWTVCRNIRKESNVPIIMLTARSEEWDELFGFELGVNDYVTKPFRPKILVARINSILKRQDKDNFEYGPLSIDYKGHRVFLYGEELTLSKTEYNLLTYLVKNKELALSREQILNVVWGYDYYGDERTVDTHIKRLRSKLKEGGKYIKTVRGIGYRFEVQL</sequence>
<dbReference type="GO" id="GO:0000976">
    <property type="term" value="F:transcription cis-regulatory region binding"/>
    <property type="evidence" value="ECO:0007669"/>
    <property type="project" value="TreeGrafter"/>
</dbReference>
<keyword evidence="2 8" id="KW-0597">Phosphoprotein</keyword>
<dbReference type="SMART" id="SM00862">
    <property type="entry name" value="Trans_reg_C"/>
    <property type="match status" value="1"/>
</dbReference>
<dbReference type="InterPro" id="IPR036388">
    <property type="entry name" value="WH-like_DNA-bd_sf"/>
</dbReference>
<dbReference type="InterPro" id="IPR001789">
    <property type="entry name" value="Sig_transdc_resp-reg_receiver"/>
</dbReference>
<evidence type="ECO:0000259" key="10">
    <source>
        <dbReference type="PROSITE" id="PS50110"/>
    </source>
</evidence>
<dbReference type="Gene3D" id="6.10.250.690">
    <property type="match status" value="1"/>
</dbReference>
<feature type="domain" description="Response regulatory" evidence="10">
    <location>
        <begin position="5"/>
        <end position="117"/>
    </location>
</feature>
<evidence type="ECO:0000313" key="12">
    <source>
        <dbReference type="EMBL" id="PAB59917.1"/>
    </source>
</evidence>
<dbReference type="SUPFAM" id="SSF52172">
    <property type="entry name" value="CheY-like"/>
    <property type="match status" value="1"/>
</dbReference>
<evidence type="ECO:0000256" key="2">
    <source>
        <dbReference type="ARBA" id="ARBA00022553"/>
    </source>
</evidence>
<dbReference type="PROSITE" id="PS51755">
    <property type="entry name" value="OMPR_PHOB"/>
    <property type="match status" value="1"/>
</dbReference>
<dbReference type="EMBL" id="NIBG01000005">
    <property type="protein sequence ID" value="PAB59917.1"/>
    <property type="molecule type" value="Genomic_DNA"/>
</dbReference>
<dbReference type="Gene3D" id="1.10.10.10">
    <property type="entry name" value="Winged helix-like DNA-binding domain superfamily/Winged helix DNA-binding domain"/>
    <property type="match status" value="1"/>
</dbReference>
<dbReference type="Pfam" id="PF00072">
    <property type="entry name" value="Response_reg"/>
    <property type="match status" value="1"/>
</dbReference>
<keyword evidence="3" id="KW-0902">Two-component regulatory system</keyword>